<dbReference type="EMBL" id="JAVRRD010000001">
    <property type="protein sequence ID" value="KAK5065004.1"/>
    <property type="molecule type" value="Genomic_DNA"/>
</dbReference>
<dbReference type="GeneID" id="89969061"/>
<organism evidence="1 2">
    <name type="scientific">Exophiala bonariae</name>
    <dbReference type="NCBI Taxonomy" id="1690606"/>
    <lineage>
        <taxon>Eukaryota</taxon>
        <taxon>Fungi</taxon>
        <taxon>Dikarya</taxon>
        <taxon>Ascomycota</taxon>
        <taxon>Pezizomycotina</taxon>
        <taxon>Eurotiomycetes</taxon>
        <taxon>Chaetothyriomycetidae</taxon>
        <taxon>Chaetothyriales</taxon>
        <taxon>Herpotrichiellaceae</taxon>
        <taxon>Exophiala</taxon>
    </lineage>
</organism>
<reference evidence="1 2" key="1">
    <citation type="submission" date="2023-08" db="EMBL/GenBank/DDBJ databases">
        <title>Black Yeasts Isolated from many extreme environments.</title>
        <authorList>
            <person name="Coleine C."/>
            <person name="Stajich J.E."/>
            <person name="Selbmann L."/>
        </authorList>
    </citation>
    <scope>NUCLEOTIDE SEQUENCE [LARGE SCALE GENOMIC DNA]</scope>
    <source>
        <strain evidence="1 2">CCFEE 5792</strain>
    </source>
</reference>
<evidence type="ECO:0000313" key="2">
    <source>
        <dbReference type="Proteomes" id="UP001358417"/>
    </source>
</evidence>
<dbReference type="PANTHER" id="PTHR40788:SF2">
    <property type="entry name" value="CLR5 DOMAIN-CONTAINING PROTEIN"/>
    <property type="match status" value="1"/>
</dbReference>
<gene>
    <name evidence="1" type="ORF">LTR84_000839</name>
</gene>
<dbReference type="Proteomes" id="UP001358417">
    <property type="component" value="Unassembled WGS sequence"/>
</dbReference>
<proteinExistence type="predicted"/>
<dbReference type="AlphaFoldDB" id="A0AAV9NRS8"/>
<accession>A0AAV9NRS8</accession>
<keyword evidence="2" id="KW-1185">Reference proteome</keyword>
<comment type="caution">
    <text evidence="1">The sequence shown here is derived from an EMBL/GenBank/DDBJ whole genome shotgun (WGS) entry which is preliminary data.</text>
</comment>
<dbReference type="RefSeq" id="XP_064712328.1">
    <property type="nucleotide sequence ID" value="XM_064844468.1"/>
</dbReference>
<evidence type="ECO:0000313" key="1">
    <source>
        <dbReference type="EMBL" id="KAK5065004.1"/>
    </source>
</evidence>
<sequence>MDSDFFYTQQRQDPDYGLDPEKAFNQLAKKHPIMAVPTSYPTFAEIERQATALSKSIFQSWKILNHVVCGRYEAVWRRWNKKSDRQRKSVILEADPDIPPNHHPDQRILMRMLEKGYCQCCQKVKPTFCDAVQARNKAAFRCPQINLEDLVKGKNLLLLLDCRGRHQPHCFAHADLEACATGRHSTNIPTAYLHGYTMYLTGQTTEEGYGKIVHWKDETITFAEVGDTLQFQPGHGLLVLEIQSKILEFLVKCCFGIFRDIPKDELLKLEIAAPSENVEALPTIQYRSNGQLSTMIAEAPYRLPTILDTTILLALVEARRNAAEDHIWDMREDPGYFASVLTEHHEHRPEIIRDIDGKANPILNDDRTWDRVLSTAVGNAYEDLF</sequence>
<protein>
    <submittedName>
        <fullName evidence="1">Uncharacterized protein</fullName>
    </submittedName>
</protein>
<name>A0AAV9NRS8_9EURO</name>
<dbReference type="PANTHER" id="PTHR40788">
    <property type="entry name" value="CLR5 DOMAIN-CONTAINING PROTEIN-RELATED"/>
    <property type="match status" value="1"/>
</dbReference>